<dbReference type="PANTHER" id="PTHR47504">
    <property type="entry name" value="RIGHT ORIGIN-BINDING PROTEIN"/>
    <property type="match status" value="1"/>
</dbReference>
<reference evidence="5" key="1">
    <citation type="submission" date="2011-01" db="EMBL/GenBank/DDBJ databases">
        <authorList>
            <person name="Muzny D."/>
            <person name="Qin X."/>
            <person name="Buhay C."/>
            <person name="Dugan-Rocha S."/>
            <person name="Ding Y."/>
            <person name="Chen G."/>
            <person name="Hawes A."/>
            <person name="Holder M."/>
            <person name="Jhangiani S."/>
            <person name="Johnson A."/>
            <person name="Khan Z."/>
            <person name="Li Z."/>
            <person name="Liu W."/>
            <person name="Liu X."/>
            <person name="Perez L."/>
            <person name="Shen H."/>
            <person name="Wang Q."/>
            <person name="Watt J."/>
            <person name="Xi L."/>
            <person name="Xin Y."/>
            <person name="Zhou J."/>
            <person name="Deng J."/>
            <person name="Jiang H."/>
            <person name="Liu Y."/>
            <person name="Qu J."/>
            <person name="Song X.-Z."/>
            <person name="Zhang L."/>
            <person name="Villasana D."/>
            <person name="Johnson A."/>
            <person name="Liu J."/>
            <person name="Liyanage D."/>
            <person name="Lorensuhewa L."/>
            <person name="Robinson T."/>
            <person name="Song A."/>
            <person name="Song B.-B."/>
            <person name="Dinh H."/>
            <person name="Thornton R."/>
            <person name="Coyle M."/>
            <person name="Francisco L."/>
            <person name="Jackson L."/>
            <person name="Javaid M."/>
            <person name="Korchina V."/>
            <person name="Kovar C."/>
            <person name="Mata R."/>
            <person name="Mathew T."/>
            <person name="Ngo R."/>
            <person name="Nguyen L."/>
            <person name="Nguyen N."/>
            <person name="Okwuonu G."/>
            <person name="Ongeri F."/>
            <person name="Pham C."/>
            <person name="Simmons D."/>
            <person name="Wilczek-Boney K."/>
            <person name="Hale W."/>
            <person name="Jakkamsetti A."/>
            <person name="Pham P."/>
            <person name="Ruth R."/>
            <person name="San Lucas F."/>
            <person name="Warren J."/>
            <person name="Zhang J."/>
            <person name="Zhao Z."/>
            <person name="Zhou C."/>
            <person name="Zhu D."/>
            <person name="Lee S."/>
            <person name="Bess C."/>
            <person name="Blankenburg K."/>
            <person name="Forbes L."/>
            <person name="Fu Q."/>
            <person name="Gubbala S."/>
            <person name="Hirani K."/>
            <person name="Jayaseelan J.C."/>
            <person name="Lara F."/>
            <person name="Munidasa M."/>
            <person name="Palculict T."/>
            <person name="Patil S."/>
            <person name="Pu L.-L."/>
            <person name="Saada N."/>
            <person name="Tang L."/>
            <person name="Weissenberger G."/>
            <person name="Zhu Y."/>
            <person name="Hemphill L."/>
            <person name="Shang Y."/>
            <person name="Youmans B."/>
            <person name="Ayvaz T."/>
            <person name="Ross M."/>
            <person name="Santibanez J."/>
            <person name="Aqrawi P."/>
            <person name="Gross S."/>
            <person name="Joshi V."/>
            <person name="Fowler G."/>
            <person name="Nazareth L."/>
            <person name="Reid J."/>
            <person name="Worley K."/>
            <person name="Petrosino J."/>
            <person name="Highlander S."/>
            <person name="Gibbs R."/>
        </authorList>
    </citation>
    <scope>NUCLEOTIDE SEQUENCE [LARGE SCALE GENOMIC DNA]</scope>
    <source>
        <strain evidence="5">ATCC 19414</strain>
    </source>
</reference>
<organism evidence="5 6">
    <name type="scientific">Erysipelothrix rhusiopathiae ATCC 19414</name>
    <dbReference type="NCBI Taxonomy" id="525280"/>
    <lineage>
        <taxon>Bacteria</taxon>
        <taxon>Bacillati</taxon>
        <taxon>Bacillota</taxon>
        <taxon>Erysipelotrichia</taxon>
        <taxon>Erysipelotrichales</taxon>
        <taxon>Erysipelotrichaceae</taxon>
        <taxon>Erysipelothrix</taxon>
    </lineage>
</organism>
<dbReference type="Pfam" id="PF12833">
    <property type="entry name" value="HTH_18"/>
    <property type="match status" value="1"/>
</dbReference>
<name>E7FY46_ERYRH</name>
<dbReference type="InterPro" id="IPR029441">
    <property type="entry name" value="Cass2"/>
</dbReference>
<evidence type="ECO:0000256" key="2">
    <source>
        <dbReference type="ARBA" id="ARBA00023125"/>
    </source>
</evidence>
<feature type="domain" description="HTH araC/xylS-type" evidence="4">
    <location>
        <begin position="14"/>
        <end position="112"/>
    </location>
</feature>
<keyword evidence="6" id="KW-1185">Reference proteome</keyword>
<proteinExistence type="predicted"/>
<dbReference type="InterPro" id="IPR050959">
    <property type="entry name" value="MarA-like"/>
</dbReference>
<dbReference type="SMART" id="SM00342">
    <property type="entry name" value="HTH_ARAC"/>
    <property type="match status" value="1"/>
</dbReference>
<dbReference type="PROSITE" id="PS01124">
    <property type="entry name" value="HTH_ARAC_FAMILY_2"/>
    <property type="match status" value="1"/>
</dbReference>
<dbReference type="PANTHER" id="PTHR47504:SF5">
    <property type="entry name" value="RIGHT ORIGIN-BINDING PROTEIN"/>
    <property type="match status" value="1"/>
</dbReference>
<dbReference type="Gene3D" id="1.10.10.60">
    <property type="entry name" value="Homeodomain-like"/>
    <property type="match status" value="2"/>
</dbReference>
<keyword evidence="1" id="KW-0805">Transcription regulation</keyword>
<dbReference type="EMBL" id="ACLK02000003">
    <property type="protein sequence ID" value="EFY08420.1"/>
    <property type="molecule type" value="Genomic_DNA"/>
</dbReference>
<dbReference type="SUPFAM" id="SSF55136">
    <property type="entry name" value="Probable bacterial effector-binding domain"/>
    <property type="match status" value="1"/>
</dbReference>
<dbReference type="STRING" id="1648.A2I91_08805"/>
<dbReference type="InterPro" id="IPR010499">
    <property type="entry name" value="AraC_E-bd"/>
</dbReference>
<keyword evidence="3" id="KW-0804">Transcription</keyword>
<evidence type="ECO:0000256" key="3">
    <source>
        <dbReference type="ARBA" id="ARBA00023163"/>
    </source>
</evidence>
<dbReference type="InterPro" id="IPR009057">
    <property type="entry name" value="Homeodomain-like_sf"/>
</dbReference>
<evidence type="ECO:0000313" key="5">
    <source>
        <dbReference type="EMBL" id="EFY08420.1"/>
    </source>
</evidence>
<comment type="caution">
    <text evidence="5">The sequence shown here is derived from an EMBL/GenBank/DDBJ whole genome shotgun (WGS) entry which is preliminary data.</text>
</comment>
<dbReference type="Proteomes" id="UP000003028">
    <property type="component" value="Unassembled WGS sequence"/>
</dbReference>
<evidence type="ECO:0000259" key="4">
    <source>
        <dbReference type="PROSITE" id="PS01124"/>
    </source>
</evidence>
<evidence type="ECO:0000313" key="6">
    <source>
        <dbReference type="Proteomes" id="UP000003028"/>
    </source>
</evidence>
<dbReference type="SMART" id="SM00871">
    <property type="entry name" value="AraC_E_bind"/>
    <property type="match status" value="1"/>
</dbReference>
<dbReference type="InterPro" id="IPR018060">
    <property type="entry name" value="HTH_AraC"/>
</dbReference>
<sequence length="288" mass="32976">MVGGRNMNTLEHLQNAIDYIETHLDSSLKLEDIAIHSNYSPYHFHNLFSALTGMGVMDYVRRRRLSEAGMLFISQKVKVIDLAVHYDYESAESFSKAFKKQHHYTPSEIKKRKGSLQTTFPIKITHNQKGAVKMKMRIEEKESVNIAGYQKTFSYENGANLKEIPMFWDEINQSAKDLDLFKMNDHKIEGIVGLCQQASDGFMTYLIGTSCDFQEGLVNVELPKSRWLVFDAVGPLPQSVQNTWRDIVSLYLPTCSEEIDGSMDLEVYSQEDPNSESLVTEIWLRIKA</sequence>
<gene>
    <name evidence="5" type="ORF">HMPREF0357_11573</name>
</gene>
<evidence type="ECO:0000256" key="1">
    <source>
        <dbReference type="ARBA" id="ARBA00023015"/>
    </source>
</evidence>
<dbReference type="Pfam" id="PF14526">
    <property type="entry name" value="Cass2"/>
    <property type="match status" value="1"/>
</dbReference>
<dbReference type="GO" id="GO:0003700">
    <property type="term" value="F:DNA-binding transcription factor activity"/>
    <property type="evidence" value="ECO:0007669"/>
    <property type="project" value="InterPro"/>
</dbReference>
<dbReference type="SUPFAM" id="SSF46689">
    <property type="entry name" value="Homeodomain-like"/>
    <property type="match status" value="2"/>
</dbReference>
<accession>E7FY46</accession>
<protein>
    <submittedName>
        <fullName evidence="5">Transcriptional regulator, effector binding domain protein</fullName>
    </submittedName>
</protein>
<keyword evidence="2" id="KW-0238">DNA-binding</keyword>
<dbReference type="AlphaFoldDB" id="E7FY46"/>
<dbReference type="GO" id="GO:0043565">
    <property type="term" value="F:sequence-specific DNA binding"/>
    <property type="evidence" value="ECO:0007669"/>
    <property type="project" value="InterPro"/>
</dbReference>
<dbReference type="InterPro" id="IPR011256">
    <property type="entry name" value="Reg_factor_effector_dom_sf"/>
</dbReference>
<dbReference type="Gene3D" id="3.20.80.10">
    <property type="entry name" value="Regulatory factor, effector binding domain"/>
    <property type="match status" value="1"/>
</dbReference>